<dbReference type="RefSeq" id="XP_033787923.1">
    <property type="nucleotide sequence ID" value="XM_033932032.1"/>
</dbReference>
<reference evidence="11 12" key="1">
    <citation type="submission" date="2025-04" db="UniProtKB">
        <authorList>
            <consortium name="RefSeq"/>
        </authorList>
    </citation>
    <scope>IDENTIFICATION</scope>
</reference>
<feature type="region of interest" description="Disordered" evidence="8">
    <location>
        <begin position="107"/>
        <end position="136"/>
    </location>
</feature>
<keyword evidence="10" id="KW-1185">Reference proteome</keyword>
<dbReference type="RefSeq" id="XP_033787924.1">
    <property type="nucleotide sequence ID" value="XM_033932033.1"/>
</dbReference>
<name>A0A6P8QKC8_GEOSA</name>
<dbReference type="InterPro" id="IPR003656">
    <property type="entry name" value="Znf_BED"/>
</dbReference>
<dbReference type="AlphaFoldDB" id="A0A6P8QKC8"/>
<evidence type="ECO:0000256" key="1">
    <source>
        <dbReference type="ARBA" id="ARBA00004123"/>
    </source>
</evidence>
<dbReference type="InterPro" id="IPR008906">
    <property type="entry name" value="HATC_C_dom"/>
</dbReference>
<evidence type="ECO:0000259" key="9">
    <source>
        <dbReference type="PROSITE" id="PS50808"/>
    </source>
</evidence>
<keyword evidence="6" id="KW-0539">Nucleus</keyword>
<evidence type="ECO:0000256" key="3">
    <source>
        <dbReference type="ARBA" id="ARBA00022771"/>
    </source>
</evidence>
<dbReference type="Pfam" id="PF05699">
    <property type="entry name" value="Dimer_Tnp_hAT"/>
    <property type="match status" value="1"/>
</dbReference>
<keyword evidence="2" id="KW-0479">Metal-binding</keyword>
<dbReference type="InterPro" id="IPR012337">
    <property type="entry name" value="RNaseH-like_sf"/>
</dbReference>
<dbReference type="PROSITE" id="PS50808">
    <property type="entry name" value="ZF_BED"/>
    <property type="match status" value="1"/>
</dbReference>
<dbReference type="GO" id="GO:0008270">
    <property type="term" value="F:zinc ion binding"/>
    <property type="evidence" value="ECO:0007669"/>
    <property type="project" value="UniProtKB-KW"/>
</dbReference>
<dbReference type="SMART" id="SM00614">
    <property type="entry name" value="ZnF_BED"/>
    <property type="match status" value="1"/>
</dbReference>
<evidence type="ECO:0000256" key="5">
    <source>
        <dbReference type="ARBA" id="ARBA00023125"/>
    </source>
</evidence>
<dbReference type="Pfam" id="PF02892">
    <property type="entry name" value="zf-BED"/>
    <property type="match status" value="1"/>
</dbReference>
<dbReference type="InterPro" id="IPR052865">
    <property type="entry name" value="Zinc_finger_BED"/>
</dbReference>
<gene>
    <name evidence="11 12" type="primary">LOC117354454</name>
</gene>
<feature type="domain" description="BED-type" evidence="9">
    <location>
        <begin position="133"/>
        <end position="182"/>
    </location>
</feature>
<dbReference type="KEGG" id="gsh:117354454"/>
<evidence type="ECO:0000313" key="12">
    <source>
        <dbReference type="RefSeq" id="XP_033787924.1"/>
    </source>
</evidence>
<dbReference type="GO" id="GO:0005634">
    <property type="term" value="C:nucleus"/>
    <property type="evidence" value="ECO:0007669"/>
    <property type="project" value="UniProtKB-SubCell"/>
</dbReference>
<evidence type="ECO:0000256" key="7">
    <source>
        <dbReference type="PROSITE-ProRule" id="PRU00027"/>
    </source>
</evidence>
<dbReference type="SUPFAM" id="SSF140996">
    <property type="entry name" value="Hermes dimerisation domain"/>
    <property type="match status" value="1"/>
</dbReference>
<keyword evidence="5" id="KW-0238">DNA-binding</keyword>
<feature type="region of interest" description="Disordered" evidence="8">
    <location>
        <begin position="194"/>
        <end position="231"/>
    </location>
</feature>
<dbReference type="GO" id="GO:0003677">
    <property type="term" value="F:DNA binding"/>
    <property type="evidence" value="ECO:0007669"/>
    <property type="project" value="UniProtKB-KW"/>
</dbReference>
<dbReference type="GeneID" id="117354454"/>
<dbReference type="Proteomes" id="UP000515159">
    <property type="component" value="Chromosome 2"/>
</dbReference>
<keyword evidence="4" id="KW-0862">Zinc</keyword>
<dbReference type="SUPFAM" id="SSF57667">
    <property type="entry name" value="beta-beta-alpha zinc fingers"/>
    <property type="match status" value="1"/>
</dbReference>
<evidence type="ECO:0000256" key="4">
    <source>
        <dbReference type="ARBA" id="ARBA00022833"/>
    </source>
</evidence>
<evidence type="ECO:0000313" key="10">
    <source>
        <dbReference type="Proteomes" id="UP000515159"/>
    </source>
</evidence>
<proteinExistence type="predicted"/>
<dbReference type="InterPro" id="IPR036236">
    <property type="entry name" value="Znf_C2H2_sf"/>
</dbReference>
<comment type="subcellular location">
    <subcellularLocation>
        <location evidence="1">Nucleus</location>
    </subcellularLocation>
</comment>
<accession>A0A6P8QKC8</accession>
<evidence type="ECO:0000256" key="8">
    <source>
        <dbReference type="SAM" id="MobiDB-lite"/>
    </source>
</evidence>
<evidence type="ECO:0000313" key="11">
    <source>
        <dbReference type="RefSeq" id="XP_033787923.1"/>
    </source>
</evidence>
<dbReference type="SUPFAM" id="SSF53098">
    <property type="entry name" value="Ribonuclease H-like"/>
    <property type="match status" value="1"/>
</dbReference>
<feature type="compositionally biased region" description="Low complexity" evidence="8">
    <location>
        <begin position="196"/>
        <end position="205"/>
    </location>
</feature>
<keyword evidence="3 7" id="KW-0863">Zinc-finger</keyword>
<dbReference type="GO" id="GO:0046983">
    <property type="term" value="F:protein dimerization activity"/>
    <property type="evidence" value="ECO:0007669"/>
    <property type="project" value="InterPro"/>
</dbReference>
<organism evidence="10 11">
    <name type="scientific">Geotrypetes seraphini</name>
    <name type="common">Gaboon caecilian</name>
    <name type="synonym">Caecilia seraphini</name>
    <dbReference type="NCBI Taxonomy" id="260995"/>
    <lineage>
        <taxon>Eukaryota</taxon>
        <taxon>Metazoa</taxon>
        <taxon>Chordata</taxon>
        <taxon>Craniata</taxon>
        <taxon>Vertebrata</taxon>
        <taxon>Euteleostomi</taxon>
        <taxon>Amphibia</taxon>
        <taxon>Gymnophiona</taxon>
        <taxon>Geotrypetes</taxon>
    </lineage>
</organism>
<dbReference type="OrthoDB" id="1607513at2759"/>
<dbReference type="PANTHER" id="PTHR47241">
    <property type="entry name" value="FINGER PROTEIN, PUTATIVE-RELATED"/>
    <property type="match status" value="1"/>
</dbReference>
<evidence type="ECO:0000256" key="6">
    <source>
        <dbReference type="ARBA" id="ARBA00023242"/>
    </source>
</evidence>
<sequence length="826" mass="92306">MMKDNSETPFFLGEQGSGPIWRDFTEVALQGPRARAVVSERTANSVAADPEVLFRIKEEDQPLCNDHPVFIGKDNNPSTSMVRPDISSVFSVIIKEEDEEPYAIARPERREIPITTMPRDSPAASKDPQRGSRKKSLVWRHFRAMKDQRFAECVHCWKTISRGKIVGHLSNTAMRYHLKKQHLEVLLAGDAGFLENPSPTTSNSSSREKRKSICQPDPSASFPSDDLGEQPLPQWQATMEQMGWYPAELSHGKKQTPSKLVTRYIGEMIALDDQPLQLVENVGFKRLLHLLAPTYKVPNQTTFTRHVIPTLYAQCHAQMQTQLAKAEGSVVHFTTDIYTSQNDTHAYLSLTAHWWQLDEAGAGISSSGGTPSGYRWALLHTQVMDQSHTSAHILEAIRGMVESWLVDKDIKRGFFIIESSSKMIRVMGDGSYKGIQCFAHLLHLAVKNALGGKDGGSIVLNNLIERCRIIARHFNQSIKAGRQLRQKQALVGVPLTNLIQDVDTRWNSVYFMLQRLVDQQLPLRELYLEAEIGLDRPLGYQDWLYVKQVAYVLKPFKDATDALSLSTATLGEVIPIVNLLEQKLEGFHREQGIAGEILVLVKCLQLQLENRLKPLTQLDCYMLATICDPRVKGSIALQSGTLCYWKEKLVATVQECEQKRQRGSLGERVGSPCSTGSVSSTSSATAYSPSFSRFPHLDAAGRAFLTQAIASAVGSRGLHQHLLEESPAETSVKRYLAEPIEVMSTDPLAYWAHKAAVWPDLAKVAQQFLSCPPTSVPSKQVFSMAGDILSPHHPQVAPELIEQLVFIKINLPLLGFPEFPCEWQED</sequence>
<protein>
    <submittedName>
        <fullName evidence="11 12">Zinc finger BED domain-containing protein 4-like isoform X1</fullName>
    </submittedName>
</protein>
<dbReference type="PANTHER" id="PTHR47241:SF1">
    <property type="entry name" value="BED-TYPE DOMAIN-CONTAINING PROTEIN"/>
    <property type="match status" value="1"/>
</dbReference>
<evidence type="ECO:0000256" key="2">
    <source>
        <dbReference type="ARBA" id="ARBA00022723"/>
    </source>
</evidence>